<dbReference type="EMBL" id="CM001886">
    <property type="protein sequence ID" value="EOY14743.1"/>
    <property type="molecule type" value="Genomic_DNA"/>
</dbReference>
<sequence length="100" mass="11196">MSYSSDPGKKYRTNPTVDLINHKTSEAVCKPNSVPEISRTSIYNTCGATFSRSPSPVVASGNSFQIFKSLRIFVFCHGFTCLDQIRDFFPSFFLVIFPSI</sequence>
<dbReference type="Gramene" id="EOY14743">
    <property type="protein sequence ID" value="EOY14743"/>
    <property type="gene ID" value="TCM_034026"/>
</dbReference>
<organism evidence="1 2">
    <name type="scientific">Theobroma cacao</name>
    <name type="common">Cacao</name>
    <name type="synonym">Cocoa</name>
    <dbReference type="NCBI Taxonomy" id="3641"/>
    <lineage>
        <taxon>Eukaryota</taxon>
        <taxon>Viridiplantae</taxon>
        <taxon>Streptophyta</taxon>
        <taxon>Embryophyta</taxon>
        <taxon>Tracheophyta</taxon>
        <taxon>Spermatophyta</taxon>
        <taxon>Magnoliopsida</taxon>
        <taxon>eudicotyledons</taxon>
        <taxon>Gunneridae</taxon>
        <taxon>Pentapetalae</taxon>
        <taxon>rosids</taxon>
        <taxon>malvids</taxon>
        <taxon>Malvales</taxon>
        <taxon>Malvaceae</taxon>
        <taxon>Byttnerioideae</taxon>
        <taxon>Theobroma</taxon>
    </lineage>
</organism>
<name>A0A061FCX8_THECC</name>
<keyword evidence="2" id="KW-1185">Reference proteome</keyword>
<dbReference type="InParanoid" id="A0A061FCX8"/>
<evidence type="ECO:0000313" key="1">
    <source>
        <dbReference type="EMBL" id="EOY14743.1"/>
    </source>
</evidence>
<dbReference type="AlphaFoldDB" id="A0A061FCX8"/>
<evidence type="ECO:0000313" key="2">
    <source>
        <dbReference type="Proteomes" id="UP000026915"/>
    </source>
</evidence>
<gene>
    <name evidence="1" type="ORF">TCM_034026</name>
</gene>
<accession>A0A061FCX8</accession>
<protein>
    <submittedName>
        <fullName evidence="1">Uncharacterized protein</fullName>
    </submittedName>
</protein>
<reference evidence="1 2" key="1">
    <citation type="journal article" date="2013" name="Genome Biol.">
        <title>The genome sequence of the most widely cultivated cacao type and its use to identify candidate genes regulating pod color.</title>
        <authorList>
            <person name="Motamayor J.C."/>
            <person name="Mockaitis K."/>
            <person name="Schmutz J."/>
            <person name="Haiminen N."/>
            <person name="Iii D.L."/>
            <person name="Cornejo O."/>
            <person name="Findley S.D."/>
            <person name="Zheng P."/>
            <person name="Utro F."/>
            <person name="Royaert S."/>
            <person name="Saski C."/>
            <person name="Jenkins J."/>
            <person name="Podicheti R."/>
            <person name="Zhao M."/>
            <person name="Scheffler B.E."/>
            <person name="Stack J.C."/>
            <person name="Feltus F.A."/>
            <person name="Mustiga G.M."/>
            <person name="Amores F."/>
            <person name="Phillips W."/>
            <person name="Marelli J.P."/>
            <person name="May G.D."/>
            <person name="Shapiro H."/>
            <person name="Ma J."/>
            <person name="Bustamante C.D."/>
            <person name="Schnell R.J."/>
            <person name="Main D."/>
            <person name="Gilbert D."/>
            <person name="Parida L."/>
            <person name="Kuhn D.N."/>
        </authorList>
    </citation>
    <scope>NUCLEOTIDE SEQUENCE [LARGE SCALE GENOMIC DNA]</scope>
    <source>
        <strain evidence="2">cv. Matina 1-6</strain>
    </source>
</reference>
<dbReference type="Proteomes" id="UP000026915">
    <property type="component" value="Chromosome 8"/>
</dbReference>
<dbReference type="HOGENOM" id="CLU_2311281_0_0_1"/>
<proteinExistence type="predicted"/>